<evidence type="ECO:0000256" key="2">
    <source>
        <dbReference type="SAM" id="MobiDB-lite"/>
    </source>
</evidence>
<dbReference type="EMBL" id="BQXS01000033">
    <property type="protein sequence ID" value="GKT27616.1"/>
    <property type="molecule type" value="Genomic_DNA"/>
</dbReference>
<gene>
    <name evidence="3" type="ORF">ADUPG1_000109</name>
</gene>
<feature type="compositionally biased region" description="Basic and acidic residues" evidence="2">
    <location>
        <begin position="216"/>
        <end position="230"/>
    </location>
</feature>
<keyword evidence="4" id="KW-1185">Reference proteome</keyword>
<sequence length="369" mass="41903">PFLFHTKNDSVFISSVDVCPSVTQVDIGACSRSCQRVNEKDEKEAQVYAGFVSDERADWVKEAERQVYKLMEEKKKQELKQMLQEKEREQLEEVEKRMRMEEAERRLKEEEEEKRREKEEELAREYAKVAKYKEMSDVDLKESMKTHTLSTTILRHCDTDDRVKKGLLGKLPPISARIPKRTLLGITTEIVPSGLSSVLSKERELEEVEEKEEEGDAIREHGDSFEHESPSIHPDISKTVSSAPSDSLGDSILAECLSIEPLSIEESVSVGRRCIISFDLMAKQDECSEYGILSIDAHIGWEYIQGDEISDVLVRSPVVKIKRGKSRKAFIVITPMAAGVVKGDVIVKFGGITEKVNVIIQVYRRGVKL</sequence>
<evidence type="ECO:0000313" key="4">
    <source>
        <dbReference type="Proteomes" id="UP001057375"/>
    </source>
</evidence>
<name>A0ABQ5K9P3_9EUKA</name>
<feature type="coiled-coil region" evidence="1">
    <location>
        <begin position="60"/>
        <end position="135"/>
    </location>
</feature>
<feature type="compositionally biased region" description="Acidic residues" evidence="2">
    <location>
        <begin position="205"/>
        <end position="215"/>
    </location>
</feature>
<dbReference type="Proteomes" id="UP001057375">
    <property type="component" value="Unassembled WGS sequence"/>
</dbReference>
<reference evidence="3" key="1">
    <citation type="submission" date="2022-03" db="EMBL/GenBank/DDBJ databases">
        <title>Draft genome sequence of Aduncisulcus paluster, a free-living microaerophilic Fornicata.</title>
        <authorList>
            <person name="Yuyama I."/>
            <person name="Kume K."/>
            <person name="Tamura T."/>
            <person name="Inagaki Y."/>
            <person name="Hashimoto T."/>
        </authorList>
    </citation>
    <scope>NUCLEOTIDE SEQUENCE</scope>
    <source>
        <strain evidence="3">NY0171</strain>
    </source>
</reference>
<protein>
    <submittedName>
        <fullName evidence="3">Uncharacterized protein</fullName>
    </submittedName>
</protein>
<accession>A0ABQ5K9P3</accession>
<feature type="non-terminal residue" evidence="3">
    <location>
        <position position="1"/>
    </location>
</feature>
<proteinExistence type="predicted"/>
<comment type="caution">
    <text evidence="3">The sequence shown here is derived from an EMBL/GenBank/DDBJ whole genome shotgun (WGS) entry which is preliminary data.</text>
</comment>
<organism evidence="3 4">
    <name type="scientific">Aduncisulcus paluster</name>
    <dbReference type="NCBI Taxonomy" id="2918883"/>
    <lineage>
        <taxon>Eukaryota</taxon>
        <taxon>Metamonada</taxon>
        <taxon>Carpediemonas-like organisms</taxon>
        <taxon>Aduncisulcus</taxon>
    </lineage>
</organism>
<evidence type="ECO:0000256" key="1">
    <source>
        <dbReference type="SAM" id="Coils"/>
    </source>
</evidence>
<evidence type="ECO:0000313" key="3">
    <source>
        <dbReference type="EMBL" id="GKT27616.1"/>
    </source>
</evidence>
<feature type="region of interest" description="Disordered" evidence="2">
    <location>
        <begin position="205"/>
        <end position="240"/>
    </location>
</feature>
<keyword evidence="1" id="KW-0175">Coiled coil</keyword>